<dbReference type="EMBL" id="JBJKFK010000316">
    <property type="protein sequence ID" value="KAL3317864.1"/>
    <property type="molecule type" value="Genomic_DNA"/>
</dbReference>
<sequence>MFWTSAAHTFSYKLAFFVIFCGSFDLSLAVKLNENGTCSASEGVKCKAGVVLPLWLPVTNLSRGDMIARSVVYFAALMYMFLGVSIIADRFMASIEVITSKEKEIIVKKKNGERQIISVRIWNETVSNLTLMALGSSAPEILLSIIEIIGANFEAGDLGPGTIVGSAAFNLFIIIGLCILVIPENEVRRIKHISVFFITATFIISPMEIEVWEAVLTFSFFPITVIAAYIADTKIFFKKFLQKRYTPASKIKARCEGEMELGASGDVKFSADVDSPEDNDYERHRIEYVEAIKEIRKRHPNIDTKQLEEMAQMEVLNKGPKSRAFYRMQATRQIIGSGNVIKKSKVEKVGEEDEVEIPDDGMGPEIQRVYFDPGHYTVMENVGTFRVYVTRENGDMDSKISVDYCTEDGSAKADEDYLPSRGTLIFNPGDKHQHFSVSIIDDDIFEEDEHFSVRLSNLRVLRSNSSEQHFKLVEPMTATIMVLDDDHSGVFLFETKEMDVSESIGQAEIKVIRTSGGRGHVRLPYQTVEATAKGHGQDFYDETGFLEFENDQTEAFIRIRIVDDNDYEKNEFFYIQLGEPILVDKDPLLFRPKFRRRKNVIELSQESQQLEEENKAEKEISDADGKNLLSKMIHHISEDKDKYNMANGAVGNLPQGLDGEIDTGKPRLGEFTRIQVHIKESDELKNTVDRLMKNGKMALVVSTSSWKEQFIEAITVSAGGDPEGEEGDEIEEKLPSCTDYVMHFLTIFWKVLFAFVPPTDYAGGWLCFVVSITMIGVLTAVIGDLANGFGCNVGLTDAVNAITFVAIGTSLP</sequence>
<comment type="subcellular location">
    <subcellularLocation>
        <location evidence="1">Cell membrane</location>
        <topology evidence="1">Multi-pass membrane protein</topology>
    </subcellularLocation>
</comment>
<evidence type="ECO:0000256" key="14">
    <source>
        <dbReference type="ARBA" id="ARBA00023053"/>
    </source>
</evidence>
<keyword evidence="3" id="KW-0813">Transport</keyword>
<evidence type="ECO:0000256" key="12">
    <source>
        <dbReference type="ARBA" id="ARBA00022860"/>
    </source>
</evidence>
<evidence type="ECO:0000256" key="18">
    <source>
        <dbReference type="ARBA" id="ARBA00023201"/>
    </source>
</evidence>
<comment type="similarity">
    <text evidence="2">Belongs to the Ca(2+):cation antiporter (CaCA) (TC 2.A.19) family. SLC8 subfamily.</text>
</comment>
<comment type="caution">
    <text evidence="23">The sequence shown here is derived from an EMBL/GenBank/DDBJ whole genome shotgun (WGS) entry which is preliminary data.</text>
</comment>
<evidence type="ECO:0000313" key="23">
    <source>
        <dbReference type="EMBL" id="KAL3317864.1"/>
    </source>
</evidence>
<dbReference type="GO" id="GO:0005886">
    <property type="term" value="C:plasma membrane"/>
    <property type="evidence" value="ECO:0007669"/>
    <property type="project" value="UniProtKB-SubCell"/>
</dbReference>
<keyword evidence="5" id="KW-1003">Cell membrane</keyword>
<evidence type="ECO:0000256" key="5">
    <source>
        <dbReference type="ARBA" id="ARBA00022475"/>
    </source>
</evidence>
<evidence type="ECO:0000259" key="22">
    <source>
        <dbReference type="SMART" id="SM00237"/>
    </source>
</evidence>
<evidence type="ECO:0000256" key="21">
    <source>
        <dbReference type="SAM" id="SignalP"/>
    </source>
</evidence>
<dbReference type="Proteomes" id="UP001626550">
    <property type="component" value="Unassembled WGS sequence"/>
</dbReference>
<dbReference type="GO" id="GO:0005516">
    <property type="term" value="F:calmodulin binding"/>
    <property type="evidence" value="ECO:0007669"/>
    <property type="project" value="UniProtKB-KW"/>
</dbReference>
<keyword evidence="14" id="KW-0915">Sodium</keyword>
<gene>
    <name evidence="23" type="primary">SLC8A3_1</name>
    <name evidence="23" type="ORF">Ciccas_003476</name>
</gene>
<keyword evidence="6" id="KW-0109">Calcium transport</keyword>
<evidence type="ECO:0000256" key="15">
    <source>
        <dbReference type="ARBA" id="ARBA00023065"/>
    </source>
</evidence>
<feature type="signal peptide" evidence="21">
    <location>
        <begin position="1"/>
        <end position="29"/>
    </location>
</feature>
<keyword evidence="4" id="KW-0050">Antiport</keyword>
<evidence type="ECO:0000256" key="8">
    <source>
        <dbReference type="ARBA" id="ARBA00022723"/>
    </source>
</evidence>
<feature type="transmembrane region" description="Helical" evidence="20">
    <location>
        <begin position="762"/>
        <end position="782"/>
    </location>
</feature>
<dbReference type="InterPro" id="IPR004837">
    <property type="entry name" value="NaCa_Exmemb"/>
</dbReference>
<dbReference type="InterPro" id="IPR032452">
    <property type="entry name" value="Na_Ca_Ex_C-exten"/>
</dbReference>
<feature type="transmembrane region" description="Helical" evidence="20">
    <location>
        <begin position="163"/>
        <end position="182"/>
    </location>
</feature>
<dbReference type="InterPro" id="IPR051171">
    <property type="entry name" value="CaCA"/>
</dbReference>
<feature type="transmembrane region" description="Helical" evidence="20">
    <location>
        <begin position="129"/>
        <end position="151"/>
    </location>
</feature>
<keyword evidence="11" id="KW-0106">Calcium</keyword>
<accession>A0ABD2QE95</accession>
<dbReference type="PANTHER" id="PTHR11878">
    <property type="entry name" value="SODIUM/CALCIUM EXCHANGER"/>
    <property type="match status" value="1"/>
</dbReference>
<keyword evidence="15" id="KW-0406">Ion transport</keyword>
<evidence type="ECO:0000256" key="4">
    <source>
        <dbReference type="ARBA" id="ARBA00022449"/>
    </source>
</evidence>
<feature type="transmembrane region" description="Helical" evidence="20">
    <location>
        <begin position="66"/>
        <end position="88"/>
    </location>
</feature>
<keyword evidence="13 20" id="KW-1133">Transmembrane helix</keyword>
<dbReference type="Pfam" id="PF16494">
    <property type="entry name" value="Na_Ca_ex_C"/>
    <property type="match status" value="1"/>
</dbReference>
<evidence type="ECO:0000256" key="2">
    <source>
        <dbReference type="ARBA" id="ARBA00007489"/>
    </source>
</evidence>
<protein>
    <submittedName>
        <fullName evidence="23">Sodium/calcium exchanger 3</fullName>
    </submittedName>
</protein>
<evidence type="ECO:0000256" key="20">
    <source>
        <dbReference type="SAM" id="Phobius"/>
    </source>
</evidence>
<dbReference type="Pfam" id="PF03160">
    <property type="entry name" value="Calx-beta"/>
    <property type="match status" value="1"/>
</dbReference>
<keyword evidence="18" id="KW-0739">Sodium transport</keyword>
<dbReference type="SUPFAM" id="SSF141072">
    <property type="entry name" value="CalX-like"/>
    <property type="match status" value="2"/>
</dbReference>
<evidence type="ECO:0000256" key="10">
    <source>
        <dbReference type="ARBA" id="ARBA00022737"/>
    </source>
</evidence>
<evidence type="ECO:0000256" key="13">
    <source>
        <dbReference type="ARBA" id="ARBA00022989"/>
    </source>
</evidence>
<dbReference type="PANTHER" id="PTHR11878:SF65">
    <property type="entry name" value="NA_CA-EXCHANGE PROTEIN, ISOFORM G"/>
    <property type="match status" value="1"/>
</dbReference>
<evidence type="ECO:0000256" key="16">
    <source>
        <dbReference type="ARBA" id="ARBA00023136"/>
    </source>
</evidence>
<keyword evidence="16 20" id="KW-0472">Membrane</keyword>
<dbReference type="InterPro" id="IPR044880">
    <property type="entry name" value="NCX_ion-bd_dom_sf"/>
</dbReference>
<dbReference type="Gene3D" id="1.20.1420.30">
    <property type="entry name" value="NCX, central ion-binding region"/>
    <property type="match status" value="1"/>
</dbReference>
<dbReference type="GO" id="GO:0006816">
    <property type="term" value="P:calcium ion transport"/>
    <property type="evidence" value="ECO:0007669"/>
    <property type="project" value="UniProtKB-KW"/>
</dbReference>
<evidence type="ECO:0000256" key="7">
    <source>
        <dbReference type="ARBA" id="ARBA00022692"/>
    </source>
</evidence>
<keyword evidence="7 20" id="KW-0812">Transmembrane</keyword>
<dbReference type="NCBIfam" id="TIGR00845">
    <property type="entry name" value="caca"/>
    <property type="match status" value="1"/>
</dbReference>
<feature type="domain" description="Calx-beta" evidence="22">
    <location>
        <begin position="478"/>
        <end position="578"/>
    </location>
</feature>
<evidence type="ECO:0000256" key="6">
    <source>
        <dbReference type="ARBA" id="ARBA00022568"/>
    </source>
</evidence>
<proteinExistence type="inferred from homology"/>
<dbReference type="Pfam" id="PF01699">
    <property type="entry name" value="Na_Ca_ex"/>
    <property type="match status" value="1"/>
</dbReference>
<dbReference type="GO" id="GO:0006814">
    <property type="term" value="P:sodium ion transport"/>
    <property type="evidence" value="ECO:0007669"/>
    <property type="project" value="UniProtKB-KW"/>
</dbReference>
<evidence type="ECO:0000313" key="24">
    <source>
        <dbReference type="Proteomes" id="UP001626550"/>
    </source>
</evidence>
<dbReference type="PRINTS" id="PR01259">
    <property type="entry name" value="NACAEXCHNGR"/>
</dbReference>
<organism evidence="23 24">
    <name type="scientific">Cichlidogyrus casuarinus</name>
    <dbReference type="NCBI Taxonomy" id="1844966"/>
    <lineage>
        <taxon>Eukaryota</taxon>
        <taxon>Metazoa</taxon>
        <taxon>Spiralia</taxon>
        <taxon>Lophotrochozoa</taxon>
        <taxon>Platyhelminthes</taxon>
        <taxon>Monogenea</taxon>
        <taxon>Monopisthocotylea</taxon>
        <taxon>Dactylogyridea</taxon>
        <taxon>Ancyrocephalidae</taxon>
        <taxon>Cichlidogyrus</taxon>
    </lineage>
</organism>
<evidence type="ECO:0000256" key="1">
    <source>
        <dbReference type="ARBA" id="ARBA00004651"/>
    </source>
</evidence>
<name>A0ABD2QE95_9PLAT</name>
<evidence type="ECO:0000256" key="19">
    <source>
        <dbReference type="ARBA" id="ARBA00033667"/>
    </source>
</evidence>
<feature type="domain" description="Calx-beta" evidence="22">
    <location>
        <begin position="353"/>
        <end position="456"/>
    </location>
</feature>
<dbReference type="InterPro" id="IPR003644">
    <property type="entry name" value="Calx_beta"/>
</dbReference>
<reference evidence="23 24" key="1">
    <citation type="submission" date="2024-11" db="EMBL/GenBank/DDBJ databases">
        <title>Adaptive evolution of stress response genes in parasites aligns with host niche diversity.</title>
        <authorList>
            <person name="Hahn C."/>
            <person name="Resl P."/>
        </authorList>
    </citation>
    <scope>NUCLEOTIDE SEQUENCE [LARGE SCALE GENOMIC DNA]</scope>
    <source>
        <strain evidence="23">EGGRZ-B1_66</strain>
        <tissue evidence="23">Body</tissue>
    </source>
</reference>
<dbReference type="InterPro" id="IPR004836">
    <property type="entry name" value="Na_Ca_Ex"/>
</dbReference>
<comment type="catalytic activity">
    <reaction evidence="19">
        <text>Ca(2+)(in) + 3 Na(+)(out) = Ca(2+)(out) + 3 Na(+)(in)</text>
        <dbReference type="Rhea" id="RHEA:69955"/>
        <dbReference type="ChEBI" id="CHEBI:29101"/>
        <dbReference type="ChEBI" id="CHEBI:29108"/>
    </reaction>
</comment>
<keyword evidence="8" id="KW-0479">Metal-binding</keyword>
<keyword evidence="10" id="KW-0677">Repeat</keyword>
<dbReference type="GO" id="GO:0015297">
    <property type="term" value="F:antiporter activity"/>
    <property type="evidence" value="ECO:0007669"/>
    <property type="project" value="UniProtKB-KW"/>
</dbReference>
<dbReference type="Gene3D" id="2.60.40.2030">
    <property type="match status" value="2"/>
</dbReference>
<keyword evidence="9 21" id="KW-0732">Signal</keyword>
<evidence type="ECO:0000256" key="9">
    <source>
        <dbReference type="ARBA" id="ARBA00022729"/>
    </source>
</evidence>
<dbReference type="InterPro" id="IPR038081">
    <property type="entry name" value="CalX-like_sf"/>
</dbReference>
<keyword evidence="24" id="KW-1185">Reference proteome</keyword>
<evidence type="ECO:0000256" key="17">
    <source>
        <dbReference type="ARBA" id="ARBA00023180"/>
    </source>
</evidence>
<feature type="chain" id="PRO_5044764076" evidence="21">
    <location>
        <begin position="30"/>
        <end position="812"/>
    </location>
</feature>
<evidence type="ECO:0000256" key="11">
    <source>
        <dbReference type="ARBA" id="ARBA00022837"/>
    </source>
</evidence>
<dbReference type="GO" id="GO:0046872">
    <property type="term" value="F:metal ion binding"/>
    <property type="evidence" value="ECO:0007669"/>
    <property type="project" value="UniProtKB-KW"/>
</dbReference>
<keyword evidence="17" id="KW-0325">Glycoprotein</keyword>
<keyword evidence="12" id="KW-0112">Calmodulin-binding</keyword>
<dbReference type="AlphaFoldDB" id="A0ABD2QE95"/>
<evidence type="ECO:0000256" key="3">
    <source>
        <dbReference type="ARBA" id="ARBA00022448"/>
    </source>
</evidence>
<feature type="transmembrane region" description="Helical" evidence="20">
    <location>
        <begin position="218"/>
        <end position="237"/>
    </location>
</feature>
<feature type="non-terminal residue" evidence="23">
    <location>
        <position position="812"/>
    </location>
</feature>
<dbReference type="SMART" id="SM00237">
    <property type="entry name" value="Calx_beta"/>
    <property type="match status" value="2"/>
</dbReference>